<dbReference type="SUPFAM" id="SSF53474">
    <property type="entry name" value="alpha/beta-Hydrolases"/>
    <property type="match status" value="1"/>
</dbReference>
<feature type="domain" description="AB hydrolase-1" evidence="1">
    <location>
        <begin position="9"/>
        <end position="234"/>
    </location>
</feature>
<accession>A0AB39CWW8</accession>
<dbReference type="EMBL" id="CP158254">
    <property type="protein sequence ID" value="XDJ46305.1"/>
    <property type="molecule type" value="Genomic_DNA"/>
</dbReference>
<dbReference type="EMBL" id="CP158262">
    <property type="protein sequence ID" value="XDJ68287.1"/>
    <property type="molecule type" value="Genomic_DNA"/>
</dbReference>
<proteinExistence type="predicted"/>
<dbReference type="Pfam" id="PF12697">
    <property type="entry name" value="Abhydrolase_6"/>
    <property type="match status" value="1"/>
</dbReference>
<dbReference type="GO" id="GO:0080032">
    <property type="term" value="F:methyl jasmonate esterase activity"/>
    <property type="evidence" value="ECO:0007669"/>
    <property type="project" value="TreeGrafter"/>
</dbReference>
<evidence type="ECO:0000313" key="2">
    <source>
        <dbReference type="EMBL" id="XDJ46305.1"/>
    </source>
</evidence>
<dbReference type="GO" id="GO:0080030">
    <property type="term" value="F:methyl indole-3-acetate esterase activity"/>
    <property type="evidence" value="ECO:0007669"/>
    <property type="project" value="TreeGrafter"/>
</dbReference>
<dbReference type="Gene3D" id="3.40.50.1820">
    <property type="entry name" value="alpha/beta hydrolase"/>
    <property type="match status" value="1"/>
</dbReference>
<dbReference type="RefSeq" id="WP_368639168.1">
    <property type="nucleotide sequence ID" value="NZ_CP158254.1"/>
</dbReference>
<reference evidence="2" key="1">
    <citation type="submission" date="2024-05" db="EMBL/GenBank/DDBJ databases">
        <authorList>
            <person name="Luo Y.-C."/>
            <person name="Nicholds J."/>
            <person name="Mortimer T."/>
            <person name="Maboni G."/>
        </authorList>
    </citation>
    <scope>NUCLEOTIDE SEQUENCE</scope>
    <source>
        <strain evidence="3">144863</strain>
        <strain evidence="2">151836</strain>
    </source>
</reference>
<dbReference type="AlphaFoldDB" id="A0AB39CWW8"/>
<evidence type="ECO:0000259" key="1">
    <source>
        <dbReference type="Pfam" id="PF12697"/>
    </source>
</evidence>
<dbReference type="PRINTS" id="PR00111">
    <property type="entry name" value="ABHYDROLASE"/>
</dbReference>
<dbReference type="PANTHER" id="PTHR10992:SF1086">
    <property type="entry name" value="AB HYDROLASE-1 DOMAIN-CONTAINING PROTEIN"/>
    <property type="match status" value="1"/>
</dbReference>
<dbReference type="PANTHER" id="PTHR10992">
    <property type="entry name" value="METHYLESTERASE FAMILY MEMBER"/>
    <property type="match status" value="1"/>
</dbReference>
<sequence>MMHAPRTYVLIHGAWHGGWCWSRVAGRLRSHGHRVCTPTLPGLGERRHEPAGGIGLETFIQDVCDTLTREHLRDVILVGHSFGGLAVAGAADRLPGRIRRLVFLDAFLLPPGASAFDTLPADVVAKLESRATDSCGLAPPRPDSLGLTDPADIAYVQERLTPHPIGTYREPLRLAHPLGNGLPVTYLRCVQPLFPGVSQAYSWARGTYGDLWSWAELACGHEGMIDAPERVAEALLAAD</sequence>
<gene>
    <name evidence="3" type="ORF">ABRY94_09265</name>
    <name evidence="2" type="ORF">ABRZ04_08070</name>
</gene>
<name>A0AB39CWW8_9BURK</name>
<dbReference type="InterPro" id="IPR000073">
    <property type="entry name" value="AB_hydrolase_1"/>
</dbReference>
<dbReference type="InterPro" id="IPR029058">
    <property type="entry name" value="AB_hydrolase_fold"/>
</dbReference>
<evidence type="ECO:0000313" key="3">
    <source>
        <dbReference type="EMBL" id="XDJ68287.1"/>
    </source>
</evidence>
<protein>
    <submittedName>
        <fullName evidence="2">Alpha/beta fold hydrolase</fullName>
    </submittedName>
</protein>
<keyword evidence="2" id="KW-0378">Hydrolase</keyword>
<dbReference type="InterPro" id="IPR045889">
    <property type="entry name" value="MES/HNL"/>
</dbReference>
<organism evidence="2">
    <name type="scientific">Castellaniella ginsengisoli</name>
    <dbReference type="NCBI Taxonomy" id="546114"/>
    <lineage>
        <taxon>Bacteria</taxon>
        <taxon>Pseudomonadati</taxon>
        <taxon>Pseudomonadota</taxon>
        <taxon>Betaproteobacteria</taxon>
        <taxon>Burkholderiales</taxon>
        <taxon>Alcaligenaceae</taxon>
        <taxon>Castellaniella</taxon>
    </lineage>
</organism>